<feature type="signal peptide" evidence="1">
    <location>
        <begin position="1"/>
        <end position="23"/>
    </location>
</feature>
<sequence length="165" mass="17825">MTKKSTLKALMLLLALTPTLWMSSCSTIEDGDYVSPITQYEKMGGTWRVNSVTQIDETNQKSMALTGLFDFESFAIHLGTDASGNPTSYTISGSAPALLPVSGQWKLENPFVNSDGSSAKVLLNENTALTVTAMPGAQQSLEFKLTRTQNGNAFVSYVYNLVPAE</sequence>
<dbReference type="Pfam" id="PF16395">
    <property type="entry name" value="DUF5004"/>
    <property type="match status" value="1"/>
</dbReference>
<feature type="chain" id="PRO_5009921389" description="DUF5004 domain-containing protein" evidence="1">
    <location>
        <begin position="24"/>
        <end position="165"/>
    </location>
</feature>
<evidence type="ECO:0000313" key="3">
    <source>
        <dbReference type="Proteomes" id="UP000184130"/>
    </source>
</evidence>
<dbReference type="EMBL" id="FRBD01000009">
    <property type="protein sequence ID" value="SHK68806.1"/>
    <property type="molecule type" value="Genomic_DNA"/>
</dbReference>
<dbReference type="PROSITE" id="PS51257">
    <property type="entry name" value="PROKAR_LIPOPROTEIN"/>
    <property type="match status" value="1"/>
</dbReference>
<dbReference type="OrthoDB" id="1342164at2"/>
<dbReference type="RefSeq" id="WP_073207610.1">
    <property type="nucleotide sequence ID" value="NZ_FRBD01000009.1"/>
</dbReference>
<organism evidence="2 3">
    <name type="scientific">Xylanibacter ruminicola</name>
    <name type="common">Prevotella ruminicola</name>
    <dbReference type="NCBI Taxonomy" id="839"/>
    <lineage>
        <taxon>Bacteria</taxon>
        <taxon>Pseudomonadati</taxon>
        <taxon>Bacteroidota</taxon>
        <taxon>Bacteroidia</taxon>
        <taxon>Bacteroidales</taxon>
        <taxon>Prevotellaceae</taxon>
        <taxon>Xylanibacter</taxon>
    </lineage>
</organism>
<dbReference type="AlphaFoldDB" id="A0A1M6UI07"/>
<evidence type="ECO:0000313" key="2">
    <source>
        <dbReference type="EMBL" id="SHK68806.1"/>
    </source>
</evidence>
<name>A0A1M6UI07_XYLRU</name>
<reference evidence="2 3" key="1">
    <citation type="submission" date="2016-11" db="EMBL/GenBank/DDBJ databases">
        <authorList>
            <person name="Jaros S."/>
            <person name="Januszkiewicz K."/>
            <person name="Wedrychowicz H."/>
        </authorList>
    </citation>
    <scope>NUCLEOTIDE SEQUENCE [LARGE SCALE GENOMIC DNA]</scope>
    <source>
        <strain evidence="2 3">KHT3</strain>
    </source>
</reference>
<gene>
    <name evidence="2" type="ORF">SAMN05216463_10979</name>
</gene>
<evidence type="ECO:0008006" key="4">
    <source>
        <dbReference type="Google" id="ProtNLM"/>
    </source>
</evidence>
<proteinExistence type="predicted"/>
<dbReference type="Proteomes" id="UP000184130">
    <property type="component" value="Unassembled WGS sequence"/>
</dbReference>
<accession>A0A1M6UI07</accession>
<protein>
    <recommendedName>
        <fullName evidence="4">DUF5004 domain-containing protein</fullName>
    </recommendedName>
</protein>
<keyword evidence="1" id="KW-0732">Signal</keyword>
<evidence type="ECO:0000256" key="1">
    <source>
        <dbReference type="SAM" id="SignalP"/>
    </source>
</evidence>
<dbReference type="InterPro" id="IPR032168">
    <property type="entry name" value="DUF5004"/>
</dbReference>